<sequence length="290" mass="33457">MAITVYYTAILLAFLSFLFKLHWSCNRNFPIRNWPVIGMVPGLLHNARRSHEYATQGLRQSGWTFNVKGPWEIFEALGNGIFNADGEMWKIQRKIHHSLLKSSKYESVLVRTIHKKVGNGLIPVLDHASKLGITLDIQEVFQRFTFDNICQLVLGFDPASLCVGFPSVEYEQAYKVLEEGSFYRQIVPVSYWKLKKWLQIGEEKKLSRAWRVLDTYLYGCISLKKEILNRRKANKEEEDFDLLTAFMKEAEEVIQDGLNSGNCLRITDEFLRDVAFNLIGAGRDTQCAKH</sequence>
<evidence type="ECO:0000313" key="2">
    <source>
        <dbReference type="Proteomes" id="UP001164250"/>
    </source>
</evidence>
<organism evidence="1 2">
    <name type="scientific">Pistacia atlantica</name>
    <dbReference type="NCBI Taxonomy" id="434234"/>
    <lineage>
        <taxon>Eukaryota</taxon>
        <taxon>Viridiplantae</taxon>
        <taxon>Streptophyta</taxon>
        <taxon>Embryophyta</taxon>
        <taxon>Tracheophyta</taxon>
        <taxon>Spermatophyta</taxon>
        <taxon>Magnoliopsida</taxon>
        <taxon>eudicotyledons</taxon>
        <taxon>Gunneridae</taxon>
        <taxon>Pentapetalae</taxon>
        <taxon>rosids</taxon>
        <taxon>malvids</taxon>
        <taxon>Sapindales</taxon>
        <taxon>Anacardiaceae</taxon>
        <taxon>Pistacia</taxon>
    </lineage>
</organism>
<gene>
    <name evidence="1" type="ORF">Patl1_02838</name>
</gene>
<name>A0ACC1C4Q8_9ROSI</name>
<dbReference type="Proteomes" id="UP001164250">
    <property type="component" value="Chromosome 1"/>
</dbReference>
<dbReference type="EMBL" id="CM047897">
    <property type="protein sequence ID" value="KAJ0110690.1"/>
    <property type="molecule type" value="Genomic_DNA"/>
</dbReference>
<reference evidence="2" key="1">
    <citation type="journal article" date="2023" name="G3 (Bethesda)">
        <title>Genome assembly and association tests identify interacting loci associated with vigor, precocity, and sex in interspecific pistachio rootstocks.</title>
        <authorList>
            <person name="Palmer W."/>
            <person name="Jacygrad E."/>
            <person name="Sagayaradj S."/>
            <person name="Cavanaugh K."/>
            <person name="Han R."/>
            <person name="Bertier L."/>
            <person name="Beede B."/>
            <person name="Kafkas S."/>
            <person name="Golino D."/>
            <person name="Preece J."/>
            <person name="Michelmore R."/>
        </authorList>
    </citation>
    <scope>NUCLEOTIDE SEQUENCE [LARGE SCALE GENOMIC DNA]</scope>
</reference>
<proteinExistence type="predicted"/>
<accession>A0ACC1C4Q8</accession>
<evidence type="ECO:0000313" key="1">
    <source>
        <dbReference type="EMBL" id="KAJ0110690.1"/>
    </source>
</evidence>
<keyword evidence="2" id="KW-1185">Reference proteome</keyword>
<protein>
    <submittedName>
        <fullName evidence="1">Uncharacterized protein</fullName>
    </submittedName>
</protein>
<comment type="caution">
    <text evidence="1">The sequence shown here is derived from an EMBL/GenBank/DDBJ whole genome shotgun (WGS) entry which is preliminary data.</text>
</comment>